<reference evidence="2 3" key="1">
    <citation type="journal article" date="2013" name="Genome Announc.">
        <title>Draft Genome Sequence of Sphingobium lactosutens Strain DS20T, Isolated from a Hexachlorocyclohexane Dumpsite.</title>
        <authorList>
            <person name="Kumar R."/>
            <person name="Dwivedi V."/>
            <person name="Negi V."/>
            <person name="Khurana J.P."/>
            <person name="Lal R."/>
        </authorList>
    </citation>
    <scope>NUCLEOTIDE SEQUENCE [LARGE SCALE GENOMIC DNA]</scope>
    <source>
        <strain evidence="2 3">DS20</strain>
    </source>
</reference>
<feature type="transmembrane region" description="Helical" evidence="1">
    <location>
        <begin position="73"/>
        <end position="96"/>
    </location>
</feature>
<evidence type="ECO:0000313" key="3">
    <source>
        <dbReference type="Proteomes" id="UP000015531"/>
    </source>
</evidence>
<evidence type="ECO:0000313" key="2">
    <source>
        <dbReference type="EMBL" id="EQB14408.1"/>
    </source>
</evidence>
<feature type="transmembrane region" description="Helical" evidence="1">
    <location>
        <begin position="131"/>
        <end position="153"/>
    </location>
</feature>
<feature type="transmembrane region" description="Helical" evidence="1">
    <location>
        <begin position="30"/>
        <end position="53"/>
    </location>
</feature>
<keyword evidence="1" id="KW-0812">Transmembrane</keyword>
<organism evidence="2 3">
    <name type="scientific">Sphingobium lactosutens DS20</name>
    <dbReference type="NCBI Taxonomy" id="1331060"/>
    <lineage>
        <taxon>Bacteria</taxon>
        <taxon>Pseudomonadati</taxon>
        <taxon>Pseudomonadota</taxon>
        <taxon>Alphaproteobacteria</taxon>
        <taxon>Sphingomonadales</taxon>
        <taxon>Sphingomonadaceae</taxon>
        <taxon>Sphingobium</taxon>
    </lineage>
</organism>
<dbReference type="Proteomes" id="UP000015531">
    <property type="component" value="Unassembled WGS sequence"/>
</dbReference>
<protein>
    <submittedName>
        <fullName evidence="2">Sugar transporter</fullName>
    </submittedName>
</protein>
<gene>
    <name evidence="2" type="ORF">RLDS_13490</name>
</gene>
<keyword evidence="3" id="KW-1185">Reference proteome</keyword>
<sequence length="163" mass="17520">MFRYIFGDQPATSDAGQEGVTRIMSTSRSLTIVGIILLLWNLMGVMAFILQYGMDLDELARTDPVTARAFAAMPAWLWIDYGVAVAAGTAGAVALLMRRAIAVPLFLVSLIAVLIQFGHTLGMTDLVAQKGLMVAAGFPAFVILVAIVQLVYARSMAKKGLLR</sequence>
<feature type="transmembrane region" description="Helical" evidence="1">
    <location>
        <begin position="101"/>
        <end position="119"/>
    </location>
</feature>
<dbReference type="eggNOG" id="ENOG5030RKS">
    <property type="taxonomic scope" value="Bacteria"/>
</dbReference>
<dbReference type="AlphaFoldDB" id="T0HQI4"/>
<proteinExistence type="predicted"/>
<keyword evidence="1" id="KW-0472">Membrane</keyword>
<keyword evidence="2" id="KW-0762">Sugar transport</keyword>
<dbReference type="PATRIC" id="fig|1331060.3.peg.2571"/>
<keyword evidence="2" id="KW-0813">Transport</keyword>
<name>T0HQI4_9SPHN</name>
<accession>T0HQI4</accession>
<dbReference type="EMBL" id="ATDP01000091">
    <property type="protein sequence ID" value="EQB14408.1"/>
    <property type="molecule type" value="Genomic_DNA"/>
</dbReference>
<comment type="caution">
    <text evidence="2">The sequence shown here is derived from an EMBL/GenBank/DDBJ whole genome shotgun (WGS) entry which is preliminary data.</text>
</comment>
<evidence type="ECO:0000256" key="1">
    <source>
        <dbReference type="SAM" id="Phobius"/>
    </source>
</evidence>
<keyword evidence="1" id="KW-1133">Transmembrane helix</keyword>